<sequence>MMKRNLGRHFTILIAVFSLFLPFIWGTFAKTTEAASLPSIERLEKHAAQLEQTMKASRLSKPYSLYNQVKKDYEAAKKEVARIKNKTDKQRYSKRLANSYRTIQRASYYISAVESGERLTALTSRLDQALRSGDLDTLYDIYPSFDKQLKKTGILITKVSDTAVRQKMVRTFQRPAETMKQRAFFPINIMIAMDKIVAAYENGDINQAERLLALCEQWLPKVQDVNTRKQLDMYFQELKAPAVLDIE</sequence>
<feature type="domain" description="SbsC C-terminal" evidence="2">
    <location>
        <begin position="49"/>
        <end position="177"/>
    </location>
</feature>
<dbReference type="RefSeq" id="WP_244319629.1">
    <property type="nucleotide sequence ID" value="NZ_BDAQ01000017.1"/>
</dbReference>
<evidence type="ECO:0000313" key="4">
    <source>
        <dbReference type="Proteomes" id="UP000613002"/>
    </source>
</evidence>
<name>A0AA89T8V7_9BACL</name>
<keyword evidence="4" id="KW-1185">Reference proteome</keyword>
<accession>A0AA89T8V7</accession>
<reference evidence="3 4" key="1">
    <citation type="submission" date="2020-08" db="EMBL/GenBank/DDBJ databases">
        <title>Genomic Encyclopedia of Type Strains, Phase IV (KMG-IV): sequencing the most valuable type-strain genomes for metagenomic binning, comparative biology and taxonomic classification.</title>
        <authorList>
            <person name="Goeker M."/>
        </authorList>
    </citation>
    <scope>NUCLEOTIDE SEQUENCE [LARGE SCALE GENOMIC DNA]</scope>
    <source>
        <strain evidence="3 4">DSM 14590</strain>
    </source>
</reference>
<dbReference type="Proteomes" id="UP000613002">
    <property type="component" value="Unassembled WGS sequence"/>
</dbReference>
<dbReference type="Pfam" id="PF18058">
    <property type="entry name" value="SbsC_C"/>
    <property type="match status" value="1"/>
</dbReference>
<dbReference type="InterPro" id="IPR041378">
    <property type="entry name" value="S-layer_SbsC_C"/>
</dbReference>
<gene>
    <name evidence="3" type="ORF">HNR78_003036</name>
</gene>
<feature type="coiled-coil region" evidence="1">
    <location>
        <begin position="40"/>
        <end position="86"/>
    </location>
</feature>
<evidence type="ECO:0000256" key="1">
    <source>
        <dbReference type="SAM" id="Coils"/>
    </source>
</evidence>
<dbReference type="AlphaFoldDB" id="A0AA89T8V7"/>
<comment type="caution">
    <text evidence="3">The sequence shown here is derived from an EMBL/GenBank/DDBJ whole genome shotgun (WGS) entry which is preliminary data.</text>
</comment>
<keyword evidence="3" id="KW-0449">Lipoprotein</keyword>
<evidence type="ECO:0000259" key="2">
    <source>
        <dbReference type="Pfam" id="PF18058"/>
    </source>
</evidence>
<protein>
    <submittedName>
        <fullName evidence="3">Outer membrane murein-binding lipoprotein Lpp</fullName>
    </submittedName>
</protein>
<evidence type="ECO:0000313" key="3">
    <source>
        <dbReference type="EMBL" id="MBB3870136.1"/>
    </source>
</evidence>
<proteinExistence type="predicted"/>
<dbReference type="Gene3D" id="1.20.58.780">
    <property type="match status" value="1"/>
</dbReference>
<organism evidence="3 4">
    <name type="scientific">Parageobacillus toebii NBRC 107807</name>
    <dbReference type="NCBI Taxonomy" id="1223503"/>
    <lineage>
        <taxon>Bacteria</taxon>
        <taxon>Bacillati</taxon>
        <taxon>Bacillota</taxon>
        <taxon>Bacilli</taxon>
        <taxon>Bacillales</taxon>
        <taxon>Anoxybacillaceae</taxon>
        <taxon>Parageobacillus</taxon>
    </lineage>
</organism>
<keyword evidence="1" id="KW-0175">Coiled coil</keyword>
<dbReference type="EMBL" id="JACICZ010000016">
    <property type="protein sequence ID" value="MBB3870136.1"/>
    <property type="molecule type" value="Genomic_DNA"/>
</dbReference>